<dbReference type="Proteomes" id="UP001281003">
    <property type="component" value="Unassembled WGS sequence"/>
</dbReference>
<protein>
    <submittedName>
        <fullName evidence="3">S-adenosyl-L-methionine-dependent methyltransferase</fullName>
    </submittedName>
</protein>
<keyword evidence="4" id="KW-1185">Reference proteome</keyword>
<reference evidence="3" key="2">
    <citation type="submission" date="2023-07" db="EMBL/GenBank/DDBJ databases">
        <authorList>
            <consortium name="Lawrence Berkeley National Laboratory"/>
            <person name="Haridas S."/>
            <person name="Hensen N."/>
            <person name="Bonometti L."/>
            <person name="Westerberg I."/>
            <person name="Brannstrom I.O."/>
            <person name="Guillou S."/>
            <person name="Cros-Aarteil S."/>
            <person name="Calhoun S."/>
            <person name="Kuo A."/>
            <person name="Mondo S."/>
            <person name="Pangilinan J."/>
            <person name="Riley R."/>
            <person name="LaButti K."/>
            <person name="Andreopoulos B."/>
            <person name="Lipzen A."/>
            <person name="Chen C."/>
            <person name="Yanf M."/>
            <person name="Daum C."/>
            <person name="Ng V."/>
            <person name="Clum A."/>
            <person name="Steindorff A."/>
            <person name="Ohm R."/>
            <person name="Martin F."/>
            <person name="Silar P."/>
            <person name="Natvig D."/>
            <person name="Lalanne C."/>
            <person name="Gautier V."/>
            <person name="Ament-velasquez S.L."/>
            <person name="Kruys A."/>
            <person name="Hutchinson M.I."/>
            <person name="Powell A.J."/>
            <person name="Barry K."/>
            <person name="Miller A.N."/>
            <person name="Grigoriev I.V."/>
            <person name="Debuchy R."/>
            <person name="Gladieux P."/>
            <person name="Thoren M.H."/>
            <person name="Johannesson H."/>
        </authorList>
    </citation>
    <scope>NUCLEOTIDE SEQUENCE</scope>
    <source>
        <strain evidence="3">FGSC 1904</strain>
    </source>
</reference>
<feature type="region of interest" description="Disordered" evidence="2">
    <location>
        <begin position="1"/>
        <end position="106"/>
    </location>
</feature>
<organism evidence="3 4">
    <name type="scientific">Sordaria brevicollis</name>
    <dbReference type="NCBI Taxonomy" id="83679"/>
    <lineage>
        <taxon>Eukaryota</taxon>
        <taxon>Fungi</taxon>
        <taxon>Dikarya</taxon>
        <taxon>Ascomycota</taxon>
        <taxon>Pezizomycotina</taxon>
        <taxon>Sordariomycetes</taxon>
        <taxon>Sordariomycetidae</taxon>
        <taxon>Sordariales</taxon>
        <taxon>Sordariaceae</taxon>
        <taxon>Sordaria</taxon>
    </lineage>
</organism>
<accession>A0AAE0UEE9</accession>
<dbReference type="GO" id="GO:0032259">
    <property type="term" value="P:methylation"/>
    <property type="evidence" value="ECO:0007669"/>
    <property type="project" value="UniProtKB-KW"/>
</dbReference>
<dbReference type="SUPFAM" id="SSF53335">
    <property type="entry name" value="S-adenosyl-L-methionine-dependent methyltransferases"/>
    <property type="match status" value="1"/>
</dbReference>
<dbReference type="CDD" id="cd02440">
    <property type="entry name" value="AdoMet_MTases"/>
    <property type="match status" value="1"/>
</dbReference>
<dbReference type="InterPro" id="IPR029063">
    <property type="entry name" value="SAM-dependent_MTases_sf"/>
</dbReference>
<feature type="compositionally biased region" description="Pro residues" evidence="2">
    <location>
        <begin position="40"/>
        <end position="50"/>
    </location>
</feature>
<feature type="compositionally biased region" description="Low complexity" evidence="2">
    <location>
        <begin position="1"/>
        <end position="22"/>
    </location>
</feature>
<dbReference type="EMBL" id="JAUTDP010000003">
    <property type="protein sequence ID" value="KAK3401107.1"/>
    <property type="molecule type" value="Genomic_DNA"/>
</dbReference>
<evidence type="ECO:0000256" key="1">
    <source>
        <dbReference type="ARBA" id="ARBA00038158"/>
    </source>
</evidence>
<dbReference type="PANTHER" id="PTHR43591">
    <property type="entry name" value="METHYLTRANSFERASE"/>
    <property type="match status" value="1"/>
</dbReference>
<evidence type="ECO:0000313" key="4">
    <source>
        <dbReference type="Proteomes" id="UP001281003"/>
    </source>
</evidence>
<reference evidence="3" key="1">
    <citation type="journal article" date="2023" name="Mol. Phylogenet. Evol.">
        <title>Genome-scale phylogeny and comparative genomics of the fungal order Sordariales.</title>
        <authorList>
            <person name="Hensen N."/>
            <person name="Bonometti L."/>
            <person name="Westerberg I."/>
            <person name="Brannstrom I.O."/>
            <person name="Guillou S."/>
            <person name="Cros-Aarteil S."/>
            <person name="Calhoun S."/>
            <person name="Haridas S."/>
            <person name="Kuo A."/>
            <person name="Mondo S."/>
            <person name="Pangilinan J."/>
            <person name="Riley R."/>
            <person name="LaButti K."/>
            <person name="Andreopoulos B."/>
            <person name="Lipzen A."/>
            <person name="Chen C."/>
            <person name="Yan M."/>
            <person name="Daum C."/>
            <person name="Ng V."/>
            <person name="Clum A."/>
            <person name="Steindorff A."/>
            <person name="Ohm R.A."/>
            <person name="Martin F."/>
            <person name="Silar P."/>
            <person name="Natvig D.O."/>
            <person name="Lalanne C."/>
            <person name="Gautier V."/>
            <person name="Ament-Velasquez S.L."/>
            <person name="Kruys A."/>
            <person name="Hutchinson M.I."/>
            <person name="Powell A.J."/>
            <person name="Barry K."/>
            <person name="Miller A.N."/>
            <person name="Grigoriev I.V."/>
            <person name="Debuchy R."/>
            <person name="Gladieux P."/>
            <person name="Hiltunen Thoren M."/>
            <person name="Johannesson H."/>
        </authorList>
    </citation>
    <scope>NUCLEOTIDE SEQUENCE</scope>
    <source>
        <strain evidence="3">FGSC 1904</strain>
    </source>
</reference>
<dbReference type="Pfam" id="PF13489">
    <property type="entry name" value="Methyltransf_23"/>
    <property type="match status" value="1"/>
</dbReference>
<comment type="caution">
    <text evidence="3">The sequence shown here is derived from an EMBL/GenBank/DDBJ whole genome shotgun (WGS) entry which is preliminary data.</text>
</comment>
<sequence length="402" mass="44256">MSSPVKKAQSPEPQSPQQQQKAKTPEPTSPQKAVEAKSPTPAPAPAPASPQSPQSPASATAAAAVASDPSNSALPGTHWTQQGLPREDNDSDSTLGSDVESSTASISSSILNYRTLNGRTYHSDSVANNEYWAPNDPKHMEALEVLYHALDLARGGLHLAPLKDDIENAVDIGTGSGLWAIDFADRYPNCNVIGTDISPIQPSWVPPNLRFEIDDATKEWTFKEDFFDFVHIMFLNGCCGNWTDIYKEAYRCCKPGGWIEHYDVSPLVLSDDGTVLEGSAMDQYGKVFREAGKRVGIDTCTADNGTMENGMKEAGFVNVQIKDIKLPISPWPKDPKQKEIGLYTYATMTTDVEGLVQFMYSNVMGWSKEEVAVYAAHMRRELKDMKIHGYFNWKVVYAQKPE</sequence>
<keyword evidence="3" id="KW-0489">Methyltransferase</keyword>
<keyword evidence="3" id="KW-0808">Transferase</keyword>
<feature type="compositionally biased region" description="Low complexity" evidence="2">
    <location>
        <begin position="97"/>
        <end position="106"/>
    </location>
</feature>
<proteinExistence type="inferred from homology"/>
<name>A0AAE0UEE9_SORBR</name>
<evidence type="ECO:0000313" key="3">
    <source>
        <dbReference type="EMBL" id="KAK3401107.1"/>
    </source>
</evidence>
<dbReference type="PANTHER" id="PTHR43591:SF10">
    <property type="entry name" value="ABC TRANSMEMBRANE TYPE-1 DOMAIN-CONTAINING PROTEIN-RELATED"/>
    <property type="match status" value="1"/>
</dbReference>
<dbReference type="AlphaFoldDB" id="A0AAE0UEE9"/>
<feature type="compositionally biased region" description="Low complexity" evidence="2">
    <location>
        <begin position="51"/>
        <end position="73"/>
    </location>
</feature>
<gene>
    <name evidence="3" type="ORF">B0T20DRAFT_467824</name>
</gene>
<dbReference type="GO" id="GO:0008168">
    <property type="term" value="F:methyltransferase activity"/>
    <property type="evidence" value="ECO:0007669"/>
    <property type="project" value="UniProtKB-KW"/>
</dbReference>
<evidence type="ECO:0000256" key="2">
    <source>
        <dbReference type="SAM" id="MobiDB-lite"/>
    </source>
</evidence>
<dbReference type="Gene3D" id="3.40.50.150">
    <property type="entry name" value="Vaccinia Virus protein VP39"/>
    <property type="match status" value="1"/>
</dbReference>
<comment type="similarity">
    <text evidence="1">Belongs to the methyltransferase superfamily. LaeA methyltransferase family.</text>
</comment>